<sequence>MGRPMNDPIGHGYYAVQRMLTAESVISTSNNSKPSITLTINFEAVAVEEEESHVGRPPDQHGERNTSTACKTSLHNVHAGMEGEPGVPLNGHVKVKDQSSTFHDSFPDNCHNSDFCFLAVNSETEAARGEGQTTQFTTYPYRDDLVFSRSEIASTELVNENMGSLQDGRDLLASQVVASEKEPLLEGHVGSCSGLAPSQPMCTFFHAMENLENLENWLASVKEHLMEENVCGSSRSDPTSSQPMRTIHHTMATIPHMMPLPIERQDTRSVKLKATYGDTNIKFQFLVTSGIKELKEVMSKILERKLGSFKVEYKDEDGEWILMALDEHVREYLQLLTSFGNKVTELKVQDKVPNTTNFCDNCRSLKRKRP</sequence>
<gene>
    <name evidence="1" type="ORF">RHMOL_Rhmol05G0027700</name>
</gene>
<keyword evidence="2" id="KW-1185">Reference proteome</keyword>
<reference evidence="1" key="1">
    <citation type="submission" date="2022-02" db="EMBL/GenBank/DDBJ databases">
        <title>Plant Genome Project.</title>
        <authorList>
            <person name="Zhang R.-G."/>
        </authorList>
    </citation>
    <scope>NUCLEOTIDE SEQUENCE</scope>
    <source>
        <strain evidence="1">AT1</strain>
    </source>
</reference>
<evidence type="ECO:0000313" key="1">
    <source>
        <dbReference type="EMBL" id="KAI8553590.1"/>
    </source>
</evidence>
<evidence type="ECO:0000313" key="2">
    <source>
        <dbReference type="Proteomes" id="UP001062846"/>
    </source>
</evidence>
<name>A0ACC0NK53_RHOML</name>
<accession>A0ACC0NK53</accession>
<proteinExistence type="predicted"/>
<protein>
    <submittedName>
        <fullName evidence="1">Uncharacterized protein</fullName>
    </submittedName>
</protein>
<dbReference type="Proteomes" id="UP001062846">
    <property type="component" value="Chromosome 5"/>
</dbReference>
<dbReference type="EMBL" id="CM046392">
    <property type="protein sequence ID" value="KAI8553590.1"/>
    <property type="molecule type" value="Genomic_DNA"/>
</dbReference>
<organism evidence="1 2">
    <name type="scientific">Rhododendron molle</name>
    <name type="common">Chinese azalea</name>
    <name type="synonym">Azalea mollis</name>
    <dbReference type="NCBI Taxonomy" id="49168"/>
    <lineage>
        <taxon>Eukaryota</taxon>
        <taxon>Viridiplantae</taxon>
        <taxon>Streptophyta</taxon>
        <taxon>Embryophyta</taxon>
        <taxon>Tracheophyta</taxon>
        <taxon>Spermatophyta</taxon>
        <taxon>Magnoliopsida</taxon>
        <taxon>eudicotyledons</taxon>
        <taxon>Gunneridae</taxon>
        <taxon>Pentapetalae</taxon>
        <taxon>asterids</taxon>
        <taxon>Ericales</taxon>
        <taxon>Ericaceae</taxon>
        <taxon>Ericoideae</taxon>
        <taxon>Rhodoreae</taxon>
        <taxon>Rhododendron</taxon>
    </lineage>
</organism>
<comment type="caution">
    <text evidence="1">The sequence shown here is derived from an EMBL/GenBank/DDBJ whole genome shotgun (WGS) entry which is preliminary data.</text>
</comment>